<comment type="caution">
    <text evidence="2">The sequence shown here is derived from an EMBL/GenBank/DDBJ whole genome shotgun (WGS) entry which is preliminary data.</text>
</comment>
<sequence>MSGCCGPLRWLLKRAARHWAPVWGLDREAEGGKAVRVPVSPWLGVVLIKCRKTLHGLSSEAVPKKRHLHQEAKSPEKRCLACPCETCAKAAAFLTSPQGIECLGAACADPEILARLSLCSRSQHRTVHDAEFLQRRAAELGKRVASPARLEQLAFSVAVEPLCGLDTNHIYFSYGGGSQLQGSELPFLAKAAALARRFSRVNVHIDAHAGVRAPGRLVAKRTSQARAKAILKELVAQGLPENRISFTAWGRLVSAAWPENERVARAEVYFKLDDMVYPERPEYYNVRSQLGLASPADSEEEAVHRLRLRHVEDDLLLFVPATTGFQLVSIANTA</sequence>
<gene>
    <name evidence="2" type="ORF">SNAT2548_LOCUS16681</name>
</gene>
<dbReference type="Proteomes" id="UP000604046">
    <property type="component" value="Unassembled WGS sequence"/>
</dbReference>
<organism evidence="2 3">
    <name type="scientific">Symbiodinium natans</name>
    <dbReference type="NCBI Taxonomy" id="878477"/>
    <lineage>
        <taxon>Eukaryota</taxon>
        <taxon>Sar</taxon>
        <taxon>Alveolata</taxon>
        <taxon>Dinophyceae</taxon>
        <taxon>Suessiales</taxon>
        <taxon>Symbiodiniaceae</taxon>
        <taxon>Symbiodinium</taxon>
    </lineage>
</organism>
<dbReference type="InterPro" id="IPR036737">
    <property type="entry name" value="OmpA-like_sf"/>
</dbReference>
<dbReference type="OrthoDB" id="416667at2759"/>
<dbReference type="Pfam" id="PF00691">
    <property type="entry name" value="OmpA"/>
    <property type="match status" value="1"/>
</dbReference>
<feature type="domain" description="OmpA-like" evidence="1">
    <location>
        <begin position="177"/>
        <end position="252"/>
    </location>
</feature>
<dbReference type="EMBL" id="CAJNDS010002087">
    <property type="protein sequence ID" value="CAE7318173.1"/>
    <property type="molecule type" value="Genomic_DNA"/>
</dbReference>
<accession>A0A812NWM6</accession>
<protein>
    <recommendedName>
        <fullName evidence="1">OmpA-like domain-containing protein</fullName>
    </recommendedName>
</protein>
<reference evidence="2" key="1">
    <citation type="submission" date="2021-02" db="EMBL/GenBank/DDBJ databases">
        <authorList>
            <person name="Dougan E. K."/>
            <person name="Rhodes N."/>
            <person name="Thang M."/>
            <person name="Chan C."/>
        </authorList>
    </citation>
    <scope>NUCLEOTIDE SEQUENCE</scope>
</reference>
<proteinExistence type="predicted"/>
<evidence type="ECO:0000313" key="3">
    <source>
        <dbReference type="Proteomes" id="UP000604046"/>
    </source>
</evidence>
<evidence type="ECO:0000313" key="2">
    <source>
        <dbReference type="EMBL" id="CAE7318173.1"/>
    </source>
</evidence>
<dbReference type="InterPro" id="IPR006665">
    <property type="entry name" value="OmpA-like"/>
</dbReference>
<evidence type="ECO:0000259" key="1">
    <source>
        <dbReference type="Pfam" id="PF00691"/>
    </source>
</evidence>
<dbReference type="SUPFAM" id="SSF103088">
    <property type="entry name" value="OmpA-like"/>
    <property type="match status" value="1"/>
</dbReference>
<dbReference type="Gene3D" id="3.30.1330.60">
    <property type="entry name" value="OmpA-like domain"/>
    <property type="match status" value="1"/>
</dbReference>
<keyword evidence="3" id="KW-1185">Reference proteome</keyword>
<dbReference type="AlphaFoldDB" id="A0A812NWM6"/>
<name>A0A812NWM6_9DINO</name>